<dbReference type="EMBL" id="RQZF01000002">
    <property type="protein sequence ID" value="RRC95868.1"/>
    <property type="molecule type" value="Genomic_DNA"/>
</dbReference>
<dbReference type="SUPFAM" id="SSF52402">
    <property type="entry name" value="Adenine nucleotide alpha hydrolases-like"/>
    <property type="match status" value="1"/>
</dbReference>
<dbReference type="InterPro" id="IPR006016">
    <property type="entry name" value="UspA"/>
</dbReference>
<evidence type="ECO:0000259" key="2">
    <source>
        <dbReference type="Pfam" id="PF00582"/>
    </source>
</evidence>
<dbReference type="InterPro" id="IPR014729">
    <property type="entry name" value="Rossmann-like_a/b/a_fold"/>
</dbReference>
<gene>
    <name evidence="3" type="ORF">EII11_03145</name>
</gene>
<organism evidence="3 4">
    <name type="scientific">Schaalia canis</name>
    <dbReference type="NCBI Taxonomy" id="100469"/>
    <lineage>
        <taxon>Bacteria</taxon>
        <taxon>Bacillati</taxon>
        <taxon>Actinomycetota</taxon>
        <taxon>Actinomycetes</taxon>
        <taxon>Actinomycetales</taxon>
        <taxon>Actinomycetaceae</taxon>
        <taxon>Schaalia</taxon>
    </lineage>
</organism>
<name>A0A3P1SFD5_9ACTO</name>
<dbReference type="PANTHER" id="PTHR46268">
    <property type="entry name" value="STRESS RESPONSE PROTEIN NHAX"/>
    <property type="match status" value="1"/>
</dbReference>
<reference evidence="3 4" key="1">
    <citation type="submission" date="2018-11" db="EMBL/GenBank/DDBJ databases">
        <title>Genomes From Bacteria Associated with the Canine Oral Cavity: a Test Case for Automated Genome-Based Taxonomic Assignment.</title>
        <authorList>
            <person name="Coil D.A."/>
            <person name="Jospin G."/>
            <person name="Darling A.E."/>
            <person name="Wallis C."/>
            <person name="Davis I.J."/>
            <person name="Harris S."/>
            <person name="Eisen J.A."/>
            <person name="Holcombe L.J."/>
            <person name="O'Flynn C."/>
        </authorList>
    </citation>
    <scope>NUCLEOTIDE SEQUENCE [LARGE SCALE GENOMIC DNA]</scope>
    <source>
        <strain evidence="3 4">OH770</strain>
    </source>
</reference>
<evidence type="ECO:0000313" key="4">
    <source>
        <dbReference type="Proteomes" id="UP000280444"/>
    </source>
</evidence>
<sequence>MTKKPYSTIVVGTDGSSLAPTTIASAAHVAVAEDADLVIVCAYSSLPRRTDAMNQATLGGEVTFDQVPGVEAATLALDEAVAQAEKAGARVKAAELIDGPAAASLLHSIETHEADLLVMGAIRDRSIAGRLLGTVAQELAGKAPCDVLIIRPLPDTPEPSRPEDVTL</sequence>
<dbReference type="PRINTS" id="PR01438">
    <property type="entry name" value="UNVRSLSTRESS"/>
</dbReference>
<evidence type="ECO:0000313" key="3">
    <source>
        <dbReference type="EMBL" id="RRC95868.1"/>
    </source>
</evidence>
<dbReference type="CDD" id="cd00293">
    <property type="entry name" value="USP-like"/>
    <property type="match status" value="1"/>
</dbReference>
<keyword evidence="4" id="KW-1185">Reference proteome</keyword>
<dbReference type="RefSeq" id="WP_124868533.1">
    <property type="nucleotide sequence ID" value="NZ_RQZF01000002.1"/>
</dbReference>
<proteinExistence type="inferred from homology"/>
<dbReference type="Pfam" id="PF00582">
    <property type="entry name" value="Usp"/>
    <property type="match status" value="1"/>
</dbReference>
<dbReference type="Gene3D" id="3.40.50.620">
    <property type="entry name" value="HUPs"/>
    <property type="match status" value="1"/>
</dbReference>
<dbReference type="AlphaFoldDB" id="A0A3P1SFD5"/>
<protein>
    <submittedName>
        <fullName evidence="3">Universal stress protein</fullName>
    </submittedName>
</protein>
<feature type="domain" description="UspA" evidence="2">
    <location>
        <begin position="6"/>
        <end position="151"/>
    </location>
</feature>
<comment type="similarity">
    <text evidence="1">Belongs to the universal stress protein A family.</text>
</comment>
<dbReference type="PANTHER" id="PTHR46268:SF6">
    <property type="entry name" value="UNIVERSAL STRESS PROTEIN UP12"/>
    <property type="match status" value="1"/>
</dbReference>
<accession>A0A3P1SFD5</accession>
<dbReference type="OrthoDB" id="3427787at2"/>
<comment type="caution">
    <text evidence="3">The sequence shown here is derived from an EMBL/GenBank/DDBJ whole genome shotgun (WGS) entry which is preliminary data.</text>
</comment>
<dbReference type="InterPro" id="IPR006015">
    <property type="entry name" value="Universal_stress_UspA"/>
</dbReference>
<evidence type="ECO:0000256" key="1">
    <source>
        <dbReference type="ARBA" id="ARBA00008791"/>
    </source>
</evidence>
<dbReference type="Proteomes" id="UP000280444">
    <property type="component" value="Unassembled WGS sequence"/>
</dbReference>